<name>A0A7Y2E7H5_UNCEI</name>
<dbReference type="CDD" id="cd13959">
    <property type="entry name" value="PT_UbiA_COQ2"/>
    <property type="match status" value="1"/>
</dbReference>
<feature type="transmembrane region" description="Helical" evidence="10">
    <location>
        <begin position="167"/>
        <end position="189"/>
    </location>
</feature>
<comment type="cofactor">
    <cofactor evidence="1">
        <name>Mg(2+)</name>
        <dbReference type="ChEBI" id="CHEBI:18420"/>
    </cofactor>
</comment>
<evidence type="ECO:0000256" key="4">
    <source>
        <dbReference type="ARBA" id="ARBA00022519"/>
    </source>
</evidence>
<dbReference type="GO" id="GO:0008412">
    <property type="term" value="F:4-hydroxybenzoate polyprenyltransferase activity"/>
    <property type="evidence" value="ECO:0007669"/>
    <property type="project" value="UniProtKB-EC"/>
</dbReference>
<comment type="caution">
    <text evidence="11">The sequence shown here is derived from an EMBL/GenBank/DDBJ whole genome shotgun (WGS) entry which is preliminary data.</text>
</comment>
<sequence length="290" mass="31780">MPARGIGEGVLQFGRMIRFSHSIFSLPFAVSAVLFAVSSGYAWPTWMDGLWILVAAVAARTAAMTFNRIADRQIDAANPRTENRELPAGVISTRTAMIFLLLAAAVFVFAAGQLNPLCGWLSPLALFILFFYSYTKRFTWACHFFLGLSLAVAPVGGWFAVTGQWSWVPFLLGAGVCAWIAGMDILYALQDEAFDRRHGIHSIPARFGKPRSLAISALLHGLCIVLFLAFGALLNVHPAYFIGVLVAGGLLLWEQRVVRGTMERMQFVFFDMNGLFSLTFLAASALGVFL</sequence>
<keyword evidence="4" id="KW-1003">Cell membrane</keyword>
<feature type="transmembrane region" description="Helical" evidence="10">
    <location>
        <begin position="267"/>
        <end position="289"/>
    </location>
</feature>
<dbReference type="PANTHER" id="PTHR11048">
    <property type="entry name" value="PRENYLTRANSFERASES"/>
    <property type="match status" value="1"/>
</dbReference>
<dbReference type="FunFam" id="1.10.357.140:FF:000008">
    <property type="entry name" value="4-hydroxybenzoate octaprenyltransferase"/>
    <property type="match status" value="1"/>
</dbReference>
<feature type="transmembrane region" description="Helical" evidence="10">
    <location>
        <begin position="49"/>
        <end position="70"/>
    </location>
</feature>
<keyword evidence="4" id="KW-0997">Cell inner membrane</keyword>
<feature type="transmembrane region" description="Helical" evidence="10">
    <location>
        <begin position="117"/>
        <end position="134"/>
    </location>
</feature>
<comment type="similarity">
    <text evidence="3">Belongs to the UbiA prenyltransferase family.</text>
</comment>
<gene>
    <name evidence="11" type="ORF">HKN21_07455</name>
</gene>
<evidence type="ECO:0000256" key="3">
    <source>
        <dbReference type="ARBA" id="ARBA00005985"/>
    </source>
</evidence>
<reference evidence="11 12" key="1">
    <citation type="submission" date="2020-03" db="EMBL/GenBank/DDBJ databases">
        <title>Metabolic flexibility allows generalist bacteria to become dominant in a frequently disturbed ecosystem.</title>
        <authorList>
            <person name="Chen Y.-J."/>
            <person name="Leung P.M."/>
            <person name="Bay S.K."/>
            <person name="Hugenholtz P."/>
            <person name="Kessler A.J."/>
            <person name="Shelley G."/>
            <person name="Waite D.W."/>
            <person name="Cook P.L."/>
            <person name="Greening C."/>
        </authorList>
    </citation>
    <scope>NUCLEOTIDE SEQUENCE [LARGE SCALE GENOMIC DNA]</scope>
    <source>
        <strain evidence="11">SS_bin_28</strain>
    </source>
</reference>
<dbReference type="InterPro" id="IPR039653">
    <property type="entry name" value="Prenyltransferase"/>
</dbReference>
<feature type="transmembrane region" description="Helical" evidence="10">
    <location>
        <begin position="91"/>
        <end position="111"/>
    </location>
</feature>
<dbReference type="FunFam" id="1.20.120.1780:FF:000001">
    <property type="entry name" value="4-hydroxybenzoate octaprenyltransferase"/>
    <property type="match status" value="1"/>
</dbReference>
<dbReference type="Gene3D" id="1.10.357.140">
    <property type="entry name" value="UbiA prenyltransferase"/>
    <property type="match status" value="1"/>
</dbReference>
<evidence type="ECO:0000256" key="6">
    <source>
        <dbReference type="ARBA" id="ARBA00022692"/>
    </source>
</evidence>
<keyword evidence="8 10" id="KW-0472">Membrane</keyword>
<proteinExistence type="inferred from homology"/>
<dbReference type="InterPro" id="IPR044878">
    <property type="entry name" value="UbiA_sf"/>
</dbReference>
<organism evidence="11 12">
    <name type="scientific">Eiseniibacteriota bacterium</name>
    <dbReference type="NCBI Taxonomy" id="2212470"/>
    <lineage>
        <taxon>Bacteria</taxon>
        <taxon>Candidatus Eiseniibacteriota</taxon>
    </lineage>
</organism>
<evidence type="ECO:0000313" key="12">
    <source>
        <dbReference type="Proteomes" id="UP000547674"/>
    </source>
</evidence>
<keyword evidence="7 10" id="KW-1133">Transmembrane helix</keyword>
<evidence type="ECO:0000256" key="1">
    <source>
        <dbReference type="ARBA" id="ARBA00001946"/>
    </source>
</evidence>
<evidence type="ECO:0000256" key="8">
    <source>
        <dbReference type="ARBA" id="ARBA00023136"/>
    </source>
</evidence>
<dbReference type="Pfam" id="PF01040">
    <property type="entry name" value="UbiA"/>
    <property type="match status" value="1"/>
</dbReference>
<feature type="transmembrane region" description="Helical" evidence="10">
    <location>
        <begin position="23"/>
        <end position="43"/>
    </location>
</feature>
<dbReference type="EC" id="2.5.1.39" evidence="9"/>
<dbReference type="Proteomes" id="UP000547674">
    <property type="component" value="Unassembled WGS sequence"/>
</dbReference>
<evidence type="ECO:0000256" key="7">
    <source>
        <dbReference type="ARBA" id="ARBA00022989"/>
    </source>
</evidence>
<dbReference type="Gene3D" id="1.20.120.1780">
    <property type="entry name" value="UbiA prenyltransferase"/>
    <property type="match status" value="1"/>
</dbReference>
<protein>
    <recommendedName>
        <fullName evidence="9">4-hydroxybenzoate polyprenyltransferase</fullName>
        <ecNumber evidence="9">2.5.1.39</ecNumber>
    </recommendedName>
</protein>
<dbReference type="InterPro" id="IPR000537">
    <property type="entry name" value="UbiA_prenyltransferase"/>
</dbReference>
<dbReference type="AlphaFoldDB" id="A0A7Y2E7H5"/>
<evidence type="ECO:0000256" key="9">
    <source>
        <dbReference type="ARBA" id="ARBA00034524"/>
    </source>
</evidence>
<comment type="subcellular location">
    <subcellularLocation>
        <location evidence="2">Membrane</location>
        <topology evidence="2">Multi-pass membrane protein</topology>
    </subcellularLocation>
</comment>
<feature type="transmembrane region" description="Helical" evidence="10">
    <location>
        <begin position="210"/>
        <end position="233"/>
    </location>
</feature>
<dbReference type="NCBIfam" id="TIGR01475">
    <property type="entry name" value="ubiA_other"/>
    <property type="match status" value="1"/>
</dbReference>
<dbReference type="GO" id="GO:0005886">
    <property type="term" value="C:plasma membrane"/>
    <property type="evidence" value="ECO:0007669"/>
    <property type="project" value="TreeGrafter"/>
</dbReference>
<feature type="transmembrane region" description="Helical" evidence="10">
    <location>
        <begin position="239"/>
        <end position="255"/>
    </location>
</feature>
<dbReference type="EMBL" id="JABDJR010000291">
    <property type="protein sequence ID" value="NNF06581.1"/>
    <property type="molecule type" value="Genomic_DNA"/>
</dbReference>
<dbReference type="InterPro" id="IPR006371">
    <property type="entry name" value="Polyprenyltransferase_UbiA-li"/>
</dbReference>
<evidence type="ECO:0000313" key="11">
    <source>
        <dbReference type="EMBL" id="NNF06581.1"/>
    </source>
</evidence>
<evidence type="ECO:0000256" key="2">
    <source>
        <dbReference type="ARBA" id="ARBA00004141"/>
    </source>
</evidence>
<keyword evidence="5 11" id="KW-0808">Transferase</keyword>
<evidence type="ECO:0000256" key="10">
    <source>
        <dbReference type="SAM" id="Phobius"/>
    </source>
</evidence>
<dbReference type="PANTHER" id="PTHR11048:SF28">
    <property type="entry name" value="4-HYDROXYBENZOATE POLYPRENYLTRANSFERASE, MITOCHONDRIAL"/>
    <property type="match status" value="1"/>
</dbReference>
<feature type="transmembrane region" description="Helical" evidence="10">
    <location>
        <begin position="141"/>
        <end position="161"/>
    </location>
</feature>
<dbReference type="GO" id="GO:0006744">
    <property type="term" value="P:ubiquinone biosynthetic process"/>
    <property type="evidence" value="ECO:0007669"/>
    <property type="project" value="TreeGrafter"/>
</dbReference>
<keyword evidence="6 10" id="KW-0812">Transmembrane</keyword>
<evidence type="ECO:0000256" key="5">
    <source>
        <dbReference type="ARBA" id="ARBA00022679"/>
    </source>
</evidence>
<accession>A0A7Y2E7H5</accession>